<evidence type="ECO:0000313" key="9">
    <source>
        <dbReference type="EMBL" id="RXJ53798.1"/>
    </source>
</evidence>
<dbReference type="OrthoDB" id="9811823at2"/>
<evidence type="ECO:0000256" key="5">
    <source>
        <dbReference type="PIRSR" id="PIRSR001430-1"/>
    </source>
</evidence>
<dbReference type="GO" id="GO:0003723">
    <property type="term" value="F:RNA binding"/>
    <property type="evidence" value="ECO:0007669"/>
    <property type="project" value="InterPro"/>
</dbReference>
<dbReference type="EC" id="5.4.99.12" evidence="4"/>
<dbReference type="CDD" id="cd02570">
    <property type="entry name" value="PseudoU_synth_EcTruA"/>
    <property type="match status" value="1"/>
</dbReference>
<gene>
    <name evidence="4 9" type="primary">truA</name>
    <name evidence="9" type="ORF">CRV04_12650</name>
</gene>
<evidence type="ECO:0000256" key="7">
    <source>
        <dbReference type="RuleBase" id="RU003792"/>
    </source>
</evidence>
<comment type="subunit">
    <text evidence="4">Homodimer.</text>
</comment>
<accession>A0A4Q0XLX1</accession>
<proteinExistence type="inferred from homology"/>
<comment type="catalytic activity">
    <reaction evidence="4 7">
        <text>uridine(38/39/40) in tRNA = pseudouridine(38/39/40) in tRNA</text>
        <dbReference type="Rhea" id="RHEA:22376"/>
        <dbReference type="Rhea" id="RHEA-COMP:10085"/>
        <dbReference type="Rhea" id="RHEA-COMP:10087"/>
        <dbReference type="ChEBI" id="CHEBI:65314"/>
        <dbReference type="ChEBI" id="CHEBI:65315"/>
        <dbReference type="EC" id="5.4.99.12"/>
    </reaction>
</comment>
<keyword evidence="10" id="KW-1185">Reference proteome</keyword>
<dbReference type="Gene3D" id="3.30.70.580">
    <property type="entry name" value="Pseudouridine synthase I, catalytic domain, N-terminal subdomain"/>
    <property type="match status" value="1"/>
</dbReference>
<dbReference type="Pfam" id="PF01416">
    <property type="entry name" value="PseudoU_synth_1"/>
    <property type="match status" value="2"/>
</dbReference>
<dbReference type="Gene3D" id="3.30.70.660">
    <property type="entry name" value="Pseudouridine synthase I, catalytic domain, C-terminal subdomain"/>
    <property type="match status" value="1"/>
</dbReference>
<evidence type="ECO:0000256" key="1">
    <source>
        <dbReference type="ARBA" id="ARBA00009375"/>
    </source>
</evidence>
<evidence type="ECO:0000256" key="6">
    <source>
        <dbReference type="PIRSR" id="PIRSR001430-2"/>
    </source>
</evidence>
<feature type="domain" description="Pseudouridine synthase I TruA alpha/beta" evidence="8">
    <location>
        <begin position="7"/>
        <end position="102"/>
    </location>
</feature>
<dbReference type="NCBIfam" id="TIGR00071">
    <property type="entry name" value="hisT_truA"/>
    <property type="match status" value="1"/>
</dbReference>
<evidence type="ECO:0000313" key="10">
    <source>
        <dbReference type="Proteomes" id="UP000290657"/>
    </source>
</evidence>
<dbReference type="InterPro" id="IPR020095">
    <property type="entry name" value="PsdUridine_synth_TruA_C"/>
</dbReference>
<dbReference type="SUPFAM" id="SSF55120">
    <property type="entry name" value="Pseudouridine synthase"/>
    <property type="match status" value="1"/>
</dbReference>
<evidence type="ECO:0000256" key="4">
    <source>
        <dbReference type="HAMAP-Rule" id="MF_00171"/>
    </source>
</evidence>
<name>A0A4Q0XLX1_9BACT</name>
<dbReference type="PANTHER" id="PTHR11142">
    <property type="entry name" value="PSEUDOURIDYLATE SYNTHASE"/>
    <property type="match status" value="1"/>
</dbReference>
<keyword evidence="2 4" id="KW-0819">tRNA processing</keyword>
<dbReference type="InterPro" id="IPR020097">
    <property type="entry name" value="PsdUridine_synth_TruA_a/b_dom"/>
</dbReference>
<dbReference type="GO" id="GO:0160147">
    <property type="term" value="F:tRNA pseudouridine(38-40) synthase activity"/>
    <property type="evidence" value="ECO:0007669"/>
    <property type="project" value="UniProtKB-EC"/>
</dbReference>
<dbReference type="PANTHER" id="PTHR11142:SF0">
    <property type="entry name" value="TRNA PSEUDOURIDINE SYNTHASE-LIKE 1"/>
    <property type="match status" value="1"/>
</dbReference>
<comment type="caution">
    <text evidence="4">Lacks conserved residue(s) required for the propagation of feature annotation.</text>
</comment>
<evidence type="ECO:0000256" key="2">
    <source>
        <dbReference type="ARBA" id="ARBA00022694"/>
    </source>
</evidence>
<dbReference type="Proteomes" id="UP000290657">
    <property type="component" value="Unassembled WGS sequence"/>
</dbReference>
<evidence type="ECO:0000259" key="8">
    <source>
        <dbReference type="Pfam" id="PF01416"/>
    </source>
</evidence>
<feature type="binding site" evidence="4 6">
    <location>
        <position position="109"/>
    </location>
    <ligand>
        <name>substrate</name>
    </ligand>
</feature>
<feature type="active site" description="Nucleophile" evidence="4 5">
    <location>
        <position position="50"/>
    </location>
</feature>
<comment type="similarity">
    <text evidence="1 4 7">Belongs to the tRNA pseudouridine synthase TruA family.</text>
</comment>
<protein>
    <recommendedName>
        <fullName evidence="4">tRNA pseudouridine synthase A</fullName>
        <ecNumber evidence="4">5.4.99.12</ecNumber>
    </recommendedName>
    <alternativeName>
        <fullName evidence="4">tRNA pseudouridine(38-40) synthase</fullName>
    </alternativeName>
    <alternativeName>
        <fullName evidence="4">tRNA pseudouridylate synthase I</fullName>
    </alternativeName>
    <alternativeName>
        <fullName evidence="4">tRNA-uridine isomerase I</fullName>
    </alternativeName>
</protein>
<organism evidence="9 10">
    <name type="scientific">Candidatus Marinarcus aquaticus</name>
    <dbReference type="NCBI Taxonomy" id="2044504"/>
    <lineage>
        <taxon>Bacteria</taxon>
        <taxon>Pseudomonadati</taxon>
        <taxon>Campylobacterota</taxon>
        <taxon>Epsilonproteobacteria</taxon>
        <taxon>Campylobacterales</taxon>
        <taxon>Arcobacteraceae</taxon>
        <taxon>Candidatus Marinarcus</taxon>
    </lineage>
</organism>
<sequence>MNTKITIAYDGLDYSGSQKQPSKTSVEDALEAAFQRLNVQAKIILSGRTDAGVHATGQVFNTVLPEHLHDLKKLQKLLNHQLPLSIRVKKAEHVNDDFHARFSAKKRVYRYFITQEELTAFNARYITHVKTVDEAKIKEAITCFIGEHDFEYFHKQGSDKTNFIKHIYQAKFYKHKNLYVFKFTANSYLRSQIRLMVGFLIQISLGKRTIKELQLQLKKEKRSFKTPINGNGLYLAKVIY</sequence>
<dbReference type="InterPro" id="IPR020103">
    <property type="entry name" value="PsdUridine_synth_cat_dom_sf"/>
</dbReference>
<keyword evidence="3 4" id="KW-0413">Isomerase</keyword>
<dbReference type="PIRSF" id="PIRSF001430">
    <property type="entry name" value="tRNA_psdUrid_synth"/>
    <property type="match status" value="1"/>
</dbReference>
<comment type="function">
    <text evidence="4">Formation of pseudouridine at positions 38, 39 and 40 in the anticodon stem and loop of transfer RNAs.</text>
</comment>
<comment type="caution">
    <text evidence="9">The sequence shown here is derived from an EMBL/GenBank/DDBJ whole genome shotgun (WGS) entry which is preliminary data.</text>
</comment>
<dbReference type="InterPro" id="IPR001406">
    <property type="entry name" value="PsdUridine_synth_TruA"/>
</dbReference>
<dbReference type="AlphaFoldDB" id="A0A4Q0XLX1"/>
<evidence type="ECO:0000256" key="3">
    <source>
        <dbReference type="ARBA" id="ARBA00023235"/>
    </source>
</evidence>
<feature type="domain" description="Pseudouridine synthase I TruA alpha/beta" evidence="8">
    <location>
        <begin position="140"/>
        <end position="240"/>
    </location>
</feature>
<dbReference type="RefSeq" id="WP_128997225.1">
    <property type="nucleotide sequence ID" value="NZ_PDKN01000012.1"/>
</dbReference>
<dbReference type="GO" id="GO:0031119">
    <property type="term" value="P:tRNA pseudouridine synthesis"/>
    <property type="evidence" value="ECO:0007669"/>
    <property type="project" value="UniProtKB-UniRule"/>
</dbReference>
<dbReference type="HAMAP" id="MF_00171">
    <property type="entry name" value="TruA"/>
    <property type="match status" value="1"/>
</dbReference>
<reference evidence="9 10" key="1">
    <citation type="submission" date="2017-10" db="EMBL/GenBank/DDBJ databases">
        <title>Genomics of the genus Arcobacter.</title>
        <authorList>
            <person name="Perez-Cataluna A."/>
            <person name="Figueras M.J."/>
        </authorList>
    </citation>
    <scope>NUCLEOTIDE SEQUENCE [LARGE SCALE GENOMIC DNA]</scope>
    <source>
        <strain evidence="9 10">CECT 8987</strain>
    </source>
</reference>
<dbReference type="EMBL" id="PDKN01000012">
    <property type="protein sequence ID" value="RXJ53798.1"/>
    <property type="molecule type" value="Genomic_DNA"/>
</dbReference>
<dbReference type="FunFam" id="3.30.70.580:FF:000001">
    <property type="entry name" value="tRNA pseudouridine synthase A"/>
    <property type="match status" value="1"/>
</dbReference>
<dbReference type="InterPro" id="IPR020094">
    <property type="entry name" value="TruA/RsuA/RluB/E/F_N"/>
</dbReference>